<evidence type="ECO:0000313" key="12">
    <source>
        <dbReference type="EMBL" id="AIE92394.1"/>
    </source>
</evidence>
<comment type="subcellular location">
    <subcellularLocation>
        <location evidence="1">Membrane</location>
        <topology evidence="1">Multi-pass membrane protein</topology>
    </subcellularLocation>
</comment>
<keyword evidence="9" id="KW-0676">Redox-active center</keyword>
<dbReference type="InterPro" id="IPR038354">
    <property type="entry name" value="VKOR_sf"/>
</dbReference>
<evidence type="ECO:0000259" key="11">
    <source>
        <dbReference type="SMART" id="SM00756"/>
    </source>
</evidence>
<keyword evidence="4" id="KW-0874">Quinone</keyword>
<dbReference type="SMART" id="SM00756">
    <property type="entry name" value="VKc"/>
    <property type="match status" value="1"/>
</dbReference>
<feature type="domain" description="Vitamin K epoxide reductase" evidence="11">
    <location>
        <begin position="34"/>
        <end position="180"/>
    </location>
</feature>
<keyword evidence="8" id="KW-1015">Disulfide bond</keyword>
<evidence type="ECO:0000256" key="1">
    <source>
        <dbReference type="ARBA" id="ARBA00004141"/>
    </source>
</evidence>
<feature type="transmembrane region" description="Helical" evidence="10">
    <location>
        <begin position="6"/>
        <end position="27"/>
    </location>
</feature>
<evidence type="ECO:0000256" key="6">
    <source>
        <dbReference type="ARBA" id="ARBA00023002"/>
    </source>
</evidence>
<name>A0A075FLX1_9EURY</name>
<reference evidence="12" key="1">
    <citation type="journal article" date="2014" name="Genome Biol. Evol.">
        <title>Pangenome evidence for extensive interdomain horizontal transfer affecting lineage core and shell genes in uncultured planktonic thaumarchaeota and euryarchaeota.</title>
        <authorList>
            <person name="Deschamps P."/>
            <person name="Zivanovic Y."/>
            <person name="Moreira D."/>
            <person name="Rodriguez-Valera F."/>
            <person name="Lopez-Garcia P."/>
        </authorList>
    </citation>
    <scope>NUCLEOTIDE SEQUENCE</scope>
</reference>
<evidence type="ECO:0000256" key="8">
    <source>
        <dbReference type="ARBA" id="ARBA00023157"/>
    </source>
</evidence>
<evidence type="ECO:0000256" key="4">
    <source>
        <dbReference type="ARBA" id="ARBA00022719"/>
    </source>
</evidence>
<feature type="transmembrane region" description="Helical" evidence="10">
    <location>
        <begin position="129"/>
        <end position="148"/>
    </location>
</feature>
<feature type="transmembrane region" description="Helical" evidence="10">
    <location>
        <begin position="39"/>
        <end position="61"/>
    </location>
</feature>
<keyword evidence="3 10" id="KW-0812">Transmembrane</keyword>
<comment type="similarity">
    <text evidence="2">Belongs to the VKOR family.</text>
</comment>
<keyword evidence="5 10" id="KW-1133">Transmembrane helix</keyword>
<organism evidence="12">
    <name type="scientific">uncultured marine group II/III euryarchaeote AD1000_22_E05</name>
    <dbReference type="NCBI Taxonomy" id="1457737"/>
    <lineage>
        <taxon>Archaea</taxon>
        <taxon>Methanobacteriati</taxon>
        <taxon>Methanobacteriota</taxon>
        <taxon>environmental samples</taxon>
    </lineage>
</organism>
<evidence type="ECO:0000256" key="7">
    <source>
        <dbReference type="ARBA" id="ARBA00023136"/>
    </source>
</evidence>
<dbReference type="EMBL" id="KF900364">
    <property type="protein sequence ID" value="AIE92394.1"/>
    <property type="molecule type" value="Genomic_DNA"/>
</dbReference>
<proteinExistence type="inferred from homology"/>
<dbReference type="GO" id="GO:0016020">
    <property type="term" value="C:membrane"/>
    <property type="evidence" value="ECO:0007669"/>
    <property type="project" value="UniProtKB-SubCell"/>
</dbReference>
<evidence type="ECO:0000256" key="10">
    <source>
        <dbReference type="SAM" id="Phobius"/>
    </source>
</evidence>
<evidence type="ECO:0000256" key="2">
    <source>
        <dbReference type="ARBA" id="ARBA00006214"/>
    </source>
</evidence>
<accession>A0A075FLX1</accession>
<evidence type="ECO:0000256" key="9">
    <source>
        <dbReference type="ARBA" id="ARBA00023284"/>
    </source>
</evidence>
<protein>
    <recommendedName>
        <fullName evidence="11">Vitamin K epoxide reductase domain-containing protein</fullName>
    </recommendedName>
</protein>
<evidence type="ECO:0000256" key="3">
    <source>
        <dbReference type="ARBA" id="ARBA00022692"/>
    </source>
</evidence>
<dbReference type="GO" id="GO:0048038">
    <property type="term" value="F:quinone binding"/>
    <property type="evidence" value="ECO:0007669"/>
    <property type="project" value="UniProtKB-KW"/>
</dbReference>
<keyword evidence="7 10" id="KW-0472">Membrane</keyword>
<sequence>MASALTDPVLLFFVAALLGSSFLFANGRAKDGAEGTLRMLDGSLAFTVTGILASGWTWVIYNDMIRNPLGGEFCATEGLVQCGSVIGDPRYNNLFGMSWGSLGLAAFAALFFLILCLRMDMHAKWVDNYINYAWWMGLAGVPFLFILIGIEVVVVKHICPFCTVAHLALIGYLVTVWMLRERRENSAWH</sequence>
<dbReference type="GO" id="GO:0016491">
    <property type="term" value="F:oxidoreductase activity"/>
    <property type="evidence" value="ECO:0007669"/>
    <property type="project" value="UniProtKB-KW"/>
</dbReference>
<feature type="transmembrane region" description="Helical" evidence="10">
    <location>
        <begin position="154"/>
        <end position="179"/>
    </location>
</feature>
<keyword evidence="6" id="KW-0560">Oxidoreductase</keyword>
<evidence type="ECO:0000256" key="5">
    <source>
        <dbReference type="ARBA" id="ARBA00022989"/>
    </source>
</evidence>
<dbReference type="Gene3D" id="1.20.1440.130">
    <property type="entry name" value="VKOR domain"/>
    <property type="match status" value="1"/>
</dbReference>
<dbReference type="InterPro" id="IPR012932">
    <property type="entry name" value="VKOR"/>
</dbReference>
<dbReference type="AlphaFoldDB" id="A0A075FLX1"/>
<dbReference type="Pfam" id="PF07884">
    <property type="entry name" value="VKOR"/>
    <property type="match status" value="1"/>
</dbReference>
<feature type="transmembrane region" description="Helical" evidence="10">
    <location>
        <begin position="97"/>
        <end position="117"/>
    </location>
</feature>